<accession>A0A5N5CT98</accession>
<dbReference type="EMBL" id="VCHE01000393">
    <property type="protein sequence ID" value="KAB2568542.1"/>
    <property type="molecule type" value="Genomic_DNA"/>
</dbReference>
<evidence type="ECO:0000256" key="1">
    <source>
        <dbReference type="SAM" id="MobiDB-lite"/>
    </source>
</evidence>
<evidence type="ECO:0000313" key="3">
    <source>
        <dbReference type="Proteomes" id="UP000325902"/>
    </source>
</evidence>
<sequence length="173" mass="18771">MSALIDADFQKVLDAMNDAVPLEGATNRFDCPESRSPMSWDFGLEAVSGGYGTAGMASSSYCSIPNTEEAFDRTGEDPSLQGSKANEDADSVQALQEELSKIQAELQELKRMVEAGFEIYGQRITSTEKYLDELLPWTQEVHGAIEQLTGRSSDADKAGQAKFSSAQDLSENV</sequence>
<dbReference type="AlphaFoldDB" id="A0A5N5CT98"/>
<comment type="caution">
    <text evidence="2">The sequence shown here is derived from an EMBL/GenBank/DDBJ whole genome shotgun (WGS) entry which is preliminary data.</text>
</comment>
<feature type="region of interest" description="Disordered" evidence="1">
    <location>
        <begin position="69"/>
        <end position="90"/>
    </location>
</feature>
<name>A0A5N5CT98_9PEZI</name>
<keyword evidence="3" id="KW-1185">Reference proteome</keyword>
<feature type="region of interest" description="Disordered" evidence="1">
    <location>
        <begin position="149"/>
        <end position="173"/>
    </location>
</feature>
<evidence type="ECO:0000313" key="2">
    <source>
        <dbReference type="EMBL" id="KAB2568542.1"/>
    </source>
</evidence>
<gene>
    <name evidence="2" type="ORF">DBV05_g12779</name>
</gene>
<feature type="compositionally biased region" description="Polar residues" evidence="1">
    <location>
        <begin position="162"/>
        <end position="173"/>
    </location>
</feature>
<reference evidence="2 3" key="1">
    <citation type="journal article" date="2019" name="Sci. Rep.">
        <title>A multi-omics analysis of the grapevine pathogen Lasiodiplodia theobromae reveals that temperature affects the expression of virulence- and pathogenicity-related genes.</title>
        <authorList>
            <person name="Felix C."/>
            <person name="Meneses R."/>
            <person name="Goncalves M.F.M."/>
            <person name="Tilleman L."/>
            <person name="Duarte A.S."/>
            <person name="Jorrin-Novo J.V."/>
            <person name="Van de Peer Y."/>
            <person name="Deforce D."/>
            <person name="Van Nieuwerburgh F."/>
            <person name="Esteves A.C."/>
            <person name="Alves A."/>
        </authorList>
    </citation>
    <scope>NUCLEOTIDE SEQUENCE [LARGE SCALE GENOMIC DNA]</scope>
    <source>
        <strain evidence="2 3">LA-SOL3</strain>
    </source>
</reference>
<proteinExistence type="predicted"/>
<dbReference type="Proteomes" id="UP000325902">
    <property type="component" value="Unassembled WGS sequence"/>
</dbReference>
<protein>
    <submittedName>
        <fullName evidence="2">Uncharacterized protein</fullName>
    </submittedName>
</protein>
<dbReference type="OrthoDB" id="3662064at2759"/>
<organism evidence="2 3">
    <name type="scientific">Lasiodiplodia theobromae</name>
    <dbReference type="NCBI Taxonomy" id="45133"/>
    <lineage>
        <taxon>Eukaryota</taxon>
        <taxon>Fungi</taxon>
        <taxon>Dikarya</taxon>
        <taxon>Ascomycota</taxon>
        <taxon>Pezizomycotina</taxon>
        <taxon>Dothideomycetes</taxon>
        <taxon>Dothideomycetes incertae sedis</taxon>
        <taxon>Botryosphaeriales</taxon>
        <taxon>Botryosphaeriaceae</taxon>
        <taxon>Lasiodiplodia</taxon>
    </lineage>
</organism>